<feature type="compositionally biased region" description="Basic and acidic residues" evidence="2">
    <location>
        <begin position="127"/>
        <end position="139"/>
    </location>
</feature>
<feature type="region of interest" description="Disordered" evidence="2">
    <location>
        <begin position="316"/>
        <end position="349"/>
    </location>
</feature>
<sequence>MNPVISKQVNVNSPQYFLRNEKKNIRNLSPSYQQVKKQNTSMPTAAIQEQNELHQSVPTNLLEIQQKQKDLYELQEKMQETLSKSIDKAKVQNSSAIYSKGQPNLAGKSPIKNDNQIIRKKVNQDIAKSDQKNQGETKSRSKSNNASMNSNSFNKIHSQSFKSSNTPQILQNIYTHKRAVQNNPNSDSNIQEEANQTNHDVTLESFYREIEKNKEYLSNQRAYTSVSPMAIDRKLLSTLQKNNQKVLQIYSQVQNQMKRRGVSPNQQNKKQQIKPSPAKTDNRKVLYESYSQEKIQKILQGGQILDSINQEVVSNNNQIDSRKASPLFGGRNEENSANNRSSQNSSTLNQLKSQLTDSPIDQQFNTIPSIPSCLGTGQFVTLPNDCFNSINTSGNVHKEKVRNHHGASNINGQQSNLQFIGKYKPYSDSKGKTQITSLTKFMKKLNNEQYQGSSQLYQQLQKSQKIAQEQYRNMLISPSRKTQQFFGQNSAKESFITPTRKQSVPKDPTPEKAQQQKAISPSNRPFIVKGSKSNNETPKNQESNFQFSQHIEVNQNVNAQNIKQPKETQQKQNLKGPTNNLIIINNKKNQQINQAKQKDINYAVQNTSQQSNQVVEHIQQVQQSTIENGQIQQQIERLNEQNKIKDQQIEYLNHQVKYLIEQITRQSQLVNEEEHSLSNYNAQSFDYKSQDRQNSSRQQHQNELQSNYTSTQKHEEEFYSDRNNHNIFLNEQNKITLIQEASFRQSLNLQAQQQNEQQEQNQQITNLNQNQFQELIKQYYILNQKQTTDNVDHPVNQNDHYENQIQQYSQQNQEQQQQQQYSHSNVAVETRIHQKQLSFSAQEQANKEEEQEQEQEQNFQDESQYHQVEAQNQQAEYSYENQEIQSEPLNENSIQQLEKRCKTEDDYLDDNNTFNYNDSIHTNSNNIILTPKSIEPNYQQHNQDNNQIQQIQEKSQSQTSNQNQNEQKQEEQNQIGDIKILNNFQPRLSESSELKNSVKSVQNGNYNSEVNNLEENLVIQKSHSENHGKEDDHVVPYKTPHERSMQQPQYEQNIQNELQKEHPQQNQDQQI</sequence>
<dbReference type="RefSeq" id="XP_001024056.1">
    <property type="nucleotide sequence ID" value="XM_001024056.2"/>
</dbReference>
<feature type="region of interest" description="Disordered" evidence="2">
    <location>
        <begin position="946"/>
        <end position="976"/>
    </location>
</feature>
<feature type="compositionally biased region" description="Polar residues" evidence="2">
    <location>
        <begin position="491"/>
        <end position="502"/>
    </location>
</feature>
<feature type="compositionally biased region" description="Polar residues" evidence="2">
    <location>
        <begin position="512"/>
        <end position="523"/>
    </location>
</feature>
<dbReference type="InParanoid" id="I7MA67"/>
<accession>I7MA67</accession>
<evidence type="ECO:0000256" key="2">
    <source>
        <dbReference type="SAM" id="MobiDB-lite"/>
    </source>
</evidence>
<evidence type="ECO:0000313" key="3">
    <source>
        <dbReference type="EMBL" id="EAS03811.1"/>
    </source>
</evidence>
<feature type="compositionally biased region" description="Low complexity" evidence="2">
    <location>
        <begin position="335"/>
        <end position="346"/>
    </location>
</feature>
<feature type="region of interest" description="Disordered" evidence="2">
    <location>
        <begin position="97"/>
        <end position="116"/>
    </location>
</feature>
<feature type="region of interest" description="Disordered" evidence="2">
    <location>
        <begin position="491"/>
        <end position="542"/>
    </location>
</feature>
<protein>
    <submittedName>
        <fullName evidence="3">Uncharacterized protein</fullName>
    </submittedName>
</protein>
<keyword evidence="1" id="KW-0175">Coiled coil</keyword>
<feature type="region of interest" description="Disordered" evidence="2">
    <location>
        <begin position="687"/>
        <end position="717"/>
    </location>
</feature>
<feature type="compositionally biased region" description="Low complexity" evidence="2">
    <location>
        <begin position="142"/>
        <end position="155"/>
    </location>
</feature>
<feature type="compositionally biased region" description="Polar residues" evidence="2">
    <location>
        <begin position="687"/>
        <end position="711"/>
    </location>
</feature>
<organism evidence="3 4">
    <name type="scientific">Tetrahymena thermophila (strain SB210)</name>
    <dbReference type="NCBI Taxonomy" id="312017"/>
    <lineage>
        <taxon>Eukaryota</taxon>
        <taxon>Sar</taxon>
        <taxon>Alveolata</taxon>
        <taxon>Ciliophora</taxon>
        <taxon>Intramacronucleata</taxon>
        <taxon>Oligohymenophorea</taxon>
        <taxon>Hymenostomatida</taxon>
        <taxon>Tetrahymenina</taxon>
        <taxon>Tetrahymenidae</taxon>
        <taxon>Tetrahymena</taxon>
    </lineage>
</organism>
<feature type="coiled-coil region" evidence="1">
    <location>
        <begin position="621"/>
        <end position="655"/>
    </location>
</feature>
<reference evidence="4" key="1">
    <citation type="journal article" date="2006" name="PLoS Biol.">
        <title>Macronuclear genome sequence of the ciliate Tetrahymena thermophila, a model eukaryote.</title>
        <authorList>
            <person name="Eisen J.A."/>
            <person name="Coyne R.S."/>
            <person name="Wu M."/>
            <person name="Wu D."/>
            <person name="Thiagarajan M."/>
            <person name="Wortman J.R."/>
            <person name="Badger J.H."/>
            <person name="Ren Q."/>
            <person name="Amedeo P."/>
            <person name="Jones K.M."/>
            <person name="Tallon L.J."/>
            <person name="Delcher A.L."/>
            <person name="Salzberg S.L."/>
            <person name="Silva J.C."/>
            <person name="Haas B.J."/>
            <person name="Majoros W.H."/>
            <person name="Farzad M."/>
            <person name="Carlton J.M."/>
            <person name="Smith R.K. Jr."/>
            <person name="Garg J."/>
            <person name="Pearlman R.E."/>
            <person name="Karrer K.M."/>
            <person name="Sun L."/>
            <person name="Manning G."/>
            <person name="Elde N.C."/>
            <person name="Turkewitz A.P."/>
            <person name="Asai D.J."/>
            <person name="Wilkes D.E."/>
            <person name="Wang Y."/>
            <person name="Cai H."/>
            <person name="Collins K."/>
            <person name="Stewart B.A."/>
            <person name="Lee S.R."/>
            <person name="Wilamowska K."/>
            <person name="Weinberg Z."/>
            <person name="Ruzzo W.L."/>
            <person name="Wloga D."/>
            <person name="Gaertig J."/>
            <person name="Frankel J."/>
            <person name="Tsao C.-C."/>
            <person name="Gorovsky M.A."/>
            <person name="Keeling P.J."/>
            <person name="Waller R.F."/>
            <person name="Patron N.J."/>
            <person name="Cherry J.M."/>
            <person name="Stover N.A."/>
            <person name="Krieger C.J."/>
            <person name="del Toro C."/>
            <person name="Ryder H.F."/>
            <person name="Williamson S.C."/>
            <person name="Barbeau R.A."/>
            <person name="Hamilton E.P."/>
            <person name="Orias E."/>
        </authorList>
    </citation>
    <scope>NUCLEOTIDE SEQUENCE [LARGE SCALE GENOMIC DNA]</scope>
    <source>
        <strain evidence="4">SB210</strain>
    </source>
</reference>
<feature type="region of interest" description="Disordered" evidence="2">
    <location>
        <begin position="837"/>
        <end position="862"/>
    </location>
</feature>
<dbReference type="KEGG" id="tet:TTHERM_00657560"/>
<feature type="compositionally biased region" description="Low complexity" evidence="2">
    <location>
        <begin position="946"/>
        <end position="966"/>
    </location>
</feature>
<evidence type="ECO:0000313" key="4">
    <source>
        <dbReference type="Proteomes" id="UP000009168"/>
    </source>
</evidence>
<dbReference type="HOGENOM" id="CLU_287652_0_0_1"/>
<feature type="region of interest" description="Disordered" evidence="2">
    <location>
        <begin position="256"/>
        <end position="281"/>
    </location>
</feature>
<feature type="compositionally biased region" description="Polar residues" evidence="2">
    <location>
        <begin position="531"/>
        <end position="542"/>
    </location>
</feature>
<keyword evidence="4" id="KW-1185">Reference proteome</keyword>
<dbReference type="STRING" id="312017.I7MA67"/>
<dbReference type="AlphaFoldDB" id="I7MA67"/>
<feature type="region of interest" description="Disordered" evidence="2">
    <location>
        <begin position="123"/>
        <end position="163"/>
    </location>
</feature>
<dbReference type="Proteomes" id="UP000009168">
    <property type="component" value="Unassembled WGS sequence"/>
</dbReference>
<proteinExistence type="predicted"/>
<dbReference type="GeneID" id="7842266"/>
<gene>
    <name evidence="3" type="ORF">TTHERM_00657560</name>
</gene>
<dbReference type="EMBL" id="GG662471">
    <property type="protein sequence ID" value="EAS03811.1"/>
    <property type="molecule type" value="Genomic_DNA"/>
</dbReference>
<name>I7MA67_TETTS</name>
<evidence type="ECO:0000256" key="1">
    <source>
        <dbReference type="SAM" id="Coils"/>
    </source>
</evidence>